<dbReference type="EMBL" id="AP019869">
    <property type="protein sequence ID" value="BBN08678.1"/>
    <property type="molecule type" value="Genomic_DNA"/>
</dbReference>
<proteinExistence type="predicted"/>
<dbReference type="InterPro" id="IPR032675">
    <property type="entry name" value="LRR_dom_sf"/>
</dbReference>
<dbReference type="Gene3D" id="3.80.10.10">
    <property type="entry name" value="Ribonuclease Inhibitor"/>
    <property type="match status" value="1"/>
</dbReference>
<evidence type="ECO:0000313" key="1">
    <source>
        <dbReference type="EMBL" id="BBN08678.1"/>
    </source>
</evidence>
<protein>
    <recommendedName>
        <fullName evidence="3">C-terminal of Roc (COR) domain-containing protein</fullName>
    </recommendedName>
</protein>
<sequence length="979" mass="111412">MDSAHEEPELPSAIQDLVQRLEGQGEPITELPYLTNPEFREFFPLKKALSRVIGWRSQVRLRVLEAIGSCNTFEILNMGNICGLYFSRLTASEWEVVLSGFRSSTVLKKIRVDSLYHSDDAEMESFCFQLGRILNSSSVTELELGGRLSARCLSNLASGLRGRSDSKLKSLDLGVTWEDSSAVKYVADMINSAPLLETLRLGGNFEDMEARPLDETVGILSQALIQSSSLKELTLTTGDWTVKGRGKWAWPLLLKALTGDDRNRSIERLRLTRMEGLGDCLRELLISNPSLKEVTLEFLKMRSPEQWHQLGEAIRDNANAIATTILVRFRGEEWKSIEALARSASSEVNDPTLEITLHVVSEDEVMLSLNLLGRVLRGEITSLKSLSISRDEDDRKIITFSIPPMNGKSGETSVLKRLELSVRSEDISKGVWEDLLRCMRGNHLTHLDLSDSEVDEKAFRDVMGVLQVNLALQEIDVSRTSWATDGKAAQIQEALKQNQKRAVYMSVFREAKLTFGDAKAGRLFLCGSPRAGKTQLRKTLMRINHSWLHRSSLYNKWDVLWRTKGIEVEYLQNNDKMQISIWDLAGQWIFRTLQNVLFPQTNNFCVFLFVYSPFCEETSKNKPDSCFKTELEDWLSFITSSVKITGRDLPQVFVVISHKDKATYSSVSWTQSIIEELTQRFANFVNLLPVQECFHVDSRKKKQIIPLNSHIFENFNKLLSEKSPQVPLLCSQLTFLLVTKTKKNRSFPLWSSKKFHDFCAPSFTQFVPSSHAHSVDHSSIMKSIISYLNDVGSIVYIPNVKYIIVDPNWLTNTFLGELIALGQNFQAQESEPSNRTSSYASKDGFVSESVFARLIEEFLRNQPHGQRGVGRVELENILVNLDLCFKLEDSSQYFIPSFIPEHASKEEQDHQEAGHVKSMYWENRSETSQFVGIRIECQDGRTMSLRAAFFPRFQVRLNYAFTHTQINRCKCQLLFVISV</sequence>
<dbReference type="PANTHER" id="PTHR47679">
    <property type="entry name" value="PROTEIN TORNADO 1"/>
    <property type="match status" value="1"/>
</dbReference>
<dbReference type="PANTHER" id="PTHR47679:SF1">
    <property type="entry name" value="PROTEIN TORNADO 1"/>
    <property type="match status" value="1"/>
</dbReference>
<organism evidence="1 2">
    <name type="scientific">Marchantia polymorpha subsp. ruderalis</name>
    <dbReference type="NCBI Taxonomy" id="1480154"/>
    <lineage>
        <taxon>Eukaryota</taxon>
        <taxon>Viridiplantae</taxon>
        <taxon>Streptophyta</taxon>
        <taxon>Embryophyta</taxon>
        <taxon>Marchantiophyta</taxon>
        <taxon>Marchantiopsida</taxon>
        <taxon>Marchantiidae</taxon>
        <taxon>Marchantiales</taxon>
        <taxon>Marchantiaceae</taxon>
        <taxon>Marchantia</taxon>
    </lineage>
</organism>
<gene>
    <name evidence="1" type="ORF">Mp_4g13500</name>
</gene>
<evidence type="ECO:0000313" key="2">
    <source>
        <dbReference type="Proteomes" id="UP001162541"/>
    </source>
</evidence>
<dbReference type="Proteomes" id="UP001162541">
    <property type="component" value="Chromosome 4"/>
</dbReference>
<reference evidence="2" key="1">
    <citation type="journal article" date="2020" name="Curr. Biol.">
        <title>Chromatin organization in early land plants reveals an ancestral association between H3K27me3, transposons, and constitutive heterochromatin.</title>
        <authorList>
            <person name="Montgomery S.A."/>
            <person name="Tanizawa Y."/>
            <person name="Galik B."/>
            <person name="Wang N."/>
            <person name="Ito T."/>
            <person name="Mochizuki T."/>
            <person name="Akimcheva S."/>
            <person name="Bowman J.L."/>
            <person name="Cognat V."/>
            <person name="Marechal-Drouard L."/>
            <person name="Ekker H."/>
            <person name="Hong S.F."/>
            <person name="Kohchi T."/>
            <person name="Lin S.S."/>
            <person name="Liu L.D."/>
            <person name="Nakamura Y."/>
            <person name="Valeeva L.R."/>
            <person name="Shakirov E.V."/>
            <person name="Shippen D.E."/>
            <person name="Wei W.L."/>
            <person name="Yagura M."/>
            <person name="Yamaoka S."/>
            <person name="Yamato K.T."/>
            <person name="Liu C."/>
            <person name="Berger F."/>
        </authorList>
    </citation>
    <scope>NUCLEOTIDE SEQUENCE [LARGE SCALE GENOMIC DNA]</scope>
    <source>
        <strain evidence="2">Tak-1</strain>
    </source>
</reference>
<dbReference type="Pfam" id="PF08477">
    <property type="entry name" value="Roc"/>
    <property type="match status" value="1"/>
</dbReference>
<dbReference type="AlphaFoldDB" id="A0AAF6B9J4"/>
<name>A0AAF6B9J4_MARPO</name>
<dbReference type="Gene3D" id="3.40.50.300">
    <property type="entry name" value="P-loop containing nucleotide triphosphate hydrolases"/>
    <property type="match status" value="1"/>
</dbReference>
<evidence type="ECO:0008006" key="3">
    <source>
        <dbReference type="Google" id="ProtNLM"/>
    </source>
</evidence>
<dbReference type="SUPFAM" id="SSF52540">
    <property type="entry name" value="P-loop containing nucleoside triphosphate hydrolases"/>
    <property type="match status" value="1"/>
</dbReference>
<dbReference type="SUPFAM" id="SSF52047">
    <property type="entry name" value="RNI-like"/>
    <property type="match status" value="1"/>
</dbReference>
<dbReference type="InterPro" id="IPR027417">
    <property type="entry name" value="P-loop_NTPase"/>
</dbReference>
<accession>A0AAF6B9J4</accession>